<feature type="compositionally biased region" description="Basic and acidic residues" evidence="1">
    <location>
        <begin position="185"/>
        <end position="194"/>
    </location>
</feature>
<name>A0A7R8H9E4_LEPSM</name>
<organism evidence="2 3">
    <name type="scientific">Lepeophtheirus salmonis</name>
    <name type="common">Salmon louse</name>
    <name type="synonym">Caligus salmonis</name>
    <dbReference type="NCBI Taxonomy" id="72036"/>
    <lineage>
        <taxon>Eukaryota</taxon>
        <taxon>Metazoa</taxon>
        <taxon>Ecdysozoa</taxon>
        <taxon>Arthropoda</taxon>
        <taxon>Crustacea</taxon>
        <taxon>Multicrustacea</taxon>
        <taxon>Hexanauplia</taxon>
        <taxon>Copepoda</taxon>
        <taxon>Siphonostomatoida</taxon>
        <taxon>Caligidae</taxon>
        <taxon>Lepeophtheirus</taxon>
    </lineage>
</organism>
<gene>
    <name evidence="2" type="ORF">LSAA_9345</name>
</gene>
<dbReference type="AlphaFoldDB" id="A0A7R8H9E4"/>
<dbReference type="Proteomes" id="UP000675881">
    <property type="component" value="Chromosome 5"/>
</dbReference>
<sequence>MNLNHKKAHLYDEYFEAKNAFDIQTPSLQMKQEYSAQLEALESKMKCQHLYNFSHLIASERRKDNYLISSFLPSLISSHLQLNSMDGSLSSKVQEIIDNFCGRKVSWDEDLIESSNLDTNEELLGSLYAECVSIAQVEEKTDGKGESTKDLLETDVDDLISKNTTNISSEVDDYELNDKSLPTPQEKEKNILKF</sequence>
<evidence type="ECO:0000313" key="3">
    <source>
        <dbReference type="Proteomes" id="UP000675881"/>
    </source>
</evidence>
<feature type="region of interest" description="Disordered" evidence="1">
    <location>
        <begin position="173"/>
        <end position="194"/>
    </location>
</feature>
<dbReference type="EMBL" id="HG994584">
    <property type="protein sequence ID" value="CAF2939824.1"/>
    <property type="molecule type" value="Genomic_DNA"/>
</dbReference>
<proteinExistence type="predicted"/>
<protein>
    <submittedName>
        <fullName evidence="2">(salmon louse) hypothetical protein</fullName>
    </submittedName>
</protein>
<accession>A0A7R8H9E4</accession>
<evidence type="ECO:0000256" key="1">
    <source>
        <dbReference type="SAM" id="MobiDB-lite"/>
    </source>
</evidence>
<evidence type="ECO:0000313" key="2">
    <source>
        <dbReference type="EMBL" id="CAF2939824.1"/>
    </source>
</evidence>
<reference evidence="2" key="1">
    <citation type="submission" date="2021-02" db="EMBL/GenBank/DDBJ databases">
        <authorList>
            <person name="Bekaert M."/>
        </authorList>
    </citation>
    <scope>NUCLEOTIDE SEQUENCE</scope>
    <source>
        <strain evidence="2">IoA-00</strain>
    </source>
</reference>
<keyword evidence="3" id="KW-1185">Reference proteome</keyword>
<dbReference type="OrthoDB" id="3176171at2759"/>